<dbReference type="Gene3D" id="1.20.1250.20">
    <property type="entry name" value="MFS general substrate transporter like domains"/>
    <property type="match status" value="1"/>
</dbReference>
<dbReference type="InterPro" id="IPR011701">
    <property type="entry name" value="MFS"/>
</dbReference>
<evidence type="ECO:0000256" key="7">
    <source>
        <dbReference type="SAM" id="Phobius"/>
    </source>
</evidence>
<evidence type="ECO:0000313" key="9">
    <source>
        <dbReference type="EMBL" id="CAF9938780.1"/>
    </source>
</evidence>
<feature type="compositionally biased region" description="Basic and acidic residues" evidence="6">
    <location>
        <begin position="37"/>
        <end position="71"/>
    </location>
</feature>
<dbReference type="AlphaFoldDB" id="A0A8H3PER0"/>
<gene>
    <name evidence="9" type="ORF">HETSPECPRED_001188</name>
</gene>
<dbReference type="Pfam" id="PF07690">
    <property type="entry name" value="MFS_1"/>
    <property type="match status" value="1"/>
</dbReference>
<dbReference type="PANTHER" id="PTHR23502">
    <property type="entry name" value="MAJOR FACILITATOR SUPERFAMILY"/>
    <property type="match status" value="1"/>
</dbReference>
<feature type="transmembrane region" description="Helical" evidence="7">
    <location>
        <begin position="385"/>
        <end position="405"/>
    </location>
</feature>
<keyword evidence="4 7" id="KW-1133">Transmembrane helix</keyword>
<sequence>MAPDAEKAEGTGAEMTTSTVLKEQNEKSAQGSSEDGSPERQSDRDDSQNDHSSQDSEKTVLGTDRKQKQEAELEAGGNPEGRSKSGNLETIPRSQRRGFFGRFTLVPEVVNPYEYKNATKWMMTVFVALAATTSSTGSSISYPALAEMADDLDTTVTITNLSLAFYMLAMAFTPLWWSAFSESLGRRSTYILSFSLFLIFSCVSAVSTNITMLIIFRILSGGAAASVQAVGAGTVADIWEPKERGRAMGIFYIGPLCGPGLAPVIGGALTQGLGWRSTLWFLTIFGGVMLILMLFFLPETLARRKPADSKTEREPKKRSAFKECTKTLKRFITPFKILAFLRYPAILISVLSAAMAFAALFVVNISIQSNFADQPYNFNVIEVGLLYIAPTIGYALSSVLGGRWIDFIMAREARKAGRYDGDGKLVYLPEDRMKENMWLAASLYPGALIWYGWSVDKELPWIVPCIASLIFGLGAMLVFGAVTTMLTEFTPKRSSSGVAINNFVRNIFSCTGAIVTQPLIDAIGTGWMCTMVGLLAWVSTNLAILALRRWGPQWRVSMDKRLNP</sequence>
<feature type="domain" description="Major facilitator superfamily (MFS) profile" evidence="8">
    <location>
        <begin position="123"/>
        <end position="551"/>
    </location>
</feature>
<feature type="transmembrane region" description="Helical" evidence="7">
    <location>
        <begin position="189"/>
        <end position="208"/>
    </location>
</feature>
<dbReference type="EMBL" id="CAJPDS010000119">
    <property type="protein sequence ID" value="CAF9938780.1"/>
    <property type="molecule type" value="Genomic_DNA"/>
</dbReference>
<dbReference type="GO" id="GO:0010509">
    <property type="term" value="P:intracellular polyamine homeostasis"/>
    <property type="evidence" value="ECO:0007669"/>
    <property type="project" value="TreeGrafter"/>
</dbReference>
<feature type="transmembrane region" description="Helical" evidence="7">
    <location>
        <begin position="250"/>
        <end position="273"/>
    </location>
</feature>
<keyword evidence="5 7" id="KW-0472">Membrane</keyword>
<name>A0A8H3PER0_9LECA</name>
<dbReference type="PROSITE" id="PS50850">
    <property type="entry name" value="MFS"/>
    <property type="match status" value="1"/>
</dbReference>
<dbReference type="InterPro" id="IPR036259">
    <property type="entry name" value="MFS_trans_sf"/>
</dbReference>
<evidence type="ECO:0000256" key="5">
    <source>
        <dbReference type="ARBA" id="ARBA00023136"/>
    </source>
</evidence>
<feature type="transmembrane region" description="Helical" evidence="7">
    <location>
        <begin position="121"/>
        <end position="145"/>
    </location>
</feature>
<dbReference type="InterPro" id="IPR020846">
    <property type="entry name" value="MFS_dom"/>
</dbReference>
<feature type="region of interest" description="Disordered" evidence="6">
    <location>
        <begin position="1"/>
        <end position="91"/>
    </location>
</feature>
<feature type="transmembrane region" description="Helical" evidence="7">
    <location>
        <begin position="157"/>
        <end position="177"/>
    </location>
</feature>
<dbReference type="Proteomes" id="UP000664521">
    <property type="component" value="Unassembled WGS sequence"/>
</dbReference>
<organism evidence="9 10">
    <name type="scientific">Heterodermia speciosa</name>
    <dbReference type="NCBI Taxonomy" id="116794"/>
    <lineage>
        <taxon>Eukaryota</taxon>
        <taxon>Fungi</taxon>
        <taxon>Dikarya</taxon>
        <taxon>Ascomycota</taxon>
        <taxon>Pezizomycotina</taxon>
        <taxon>Lecanoromycetes</taxon>
        <taxon>OSLEUM clade</taxon>
        <taxon>Lecanoromycetidae</taxon>
        <taxon>Caliciales</taxon>
        <taxon>Physciaceae</taxon>
        <taxon>Heterodermia</taxon>
    </lineage>
</organism>
<dbReference type="GO" id="GO:0005886">
    <property type="term" value="C:plasma membrane"/>
    <property type="evidence" value="ECO:0007669"/>
    <property type="project" value="TreeGrafter"/>
</dbReference>
<feature type="compositionally biased region" description="Polar residues" evidence="6">
    <location>
        <begin position="14"/>
        <end position="35"/>
    </location>
</feature>
<dbReference type="CDD" id="cd17323">
    <property type="entry name" value="MFS_Tpo1_MDR_like"/>
    <property type="match status" value="1"/>
</dbReference>
<evidence type="ECO:0000256" key="6">
    <source>
        <dbReference type="SAM" id="MobiDB-lite"/>
    </source>
</evidence>
<dbReference type="PANTHER" id="PTHR23502:SF5">
    <property type="entry name" value="QUINIDINE RESISTANCE PROTEIN 3"/>
    <property type="match status" value="1"/>
</dbReference>
<evidence type="ECO:0000256" key="3">
    <source>
        <dbReference type="ARBA" id="ARBA00022692"/>
    </source>
</evidence>
<proteinExistence type="predicted"/>
<keyword evidence="3 7" id="KW-0812">Transmembrane</keyword>
<keyword evidence="10" id="KW-1185">Reference proteome</keyword>
<feature type="transmembrane region" description="Helical" evidence="7">
    <location>
        <begin position="340"/>
        <end position="365"/>
    </location>
</feature>
<evidence type="ECO:0000256" key="4">
    <source>
        <dbReference type="ARBA" id="ARBA00022989"/>
    </source>
</evidence>
<dbReference type="FunFam" id="1.20.1250.20:FF:000172">
    <property type="entry name" value="MFS multidrug resistance transporter"/>
    <property type="match status" value="1"/>
</dbReference>
<feature type="transmembrane region" description="Helical" evidence="7">
    <location>
        <begin position="503"/>
        <end position="520"/>
    </location>
</feature>
<feature type="transmembrane region" description="Helical" evidence="7">
    <location>
        <begin position="214"/>
        <end position="238"/>
    </location>
</feature>
<comment type="caution">
    <text evidence="9">The sequence shown here is derived from an EMBL/GenBank/DDBJ whole genome shotgun (WGS) entry which is preliminary data.</text>
</comment>
<dbReference type="SUPFAM" id="SSF103473">
    <property type="entry name" value="MFS general substrate transporter"/>
    <property type="match status" value="1"/>
</dbReference>
<feature type="transmembrane region" description="Helical" evidence="7">
    <location>
        <begin position="526"/>
        <end position="547"/>
    </location>
</feature>
<protein>
    <recommendedName>
        <fullName evidence="8">Major facilitator superfamily (MFS) profile domain-containing protein</fullName>
    </recommendedName>
</protein>
<evidence type="ECO:0000256" key="2">
    <source>
        <dbReference type="ARBA" id="ARBA00022448"/>
    </source>
</evidence>
<keyword evidence="2" id="KW-0813">Transport</keyword>
<feature type="transmembrane region" description="Helical" evidence="7">
    <location>
        <begin position="279"/>
        <end position="297"/>
    </location>
</feature>
<dbReference type="OrthoDB" id="3936150at2759"/>
<feature type="transmembrane region" description="Helical" evidence="7">
    <location>
        <begin position="459"/>
        <end position="482"/>
    </location>
</feature>
<reference evidence="9" key="1">
    <citation type="submission" date="2021-03" db="EMBL/GenBank/DDBJ databases">
        <authorList>
            <person name="Tagirdzhanova G."/>
        </authorList>
    </citation>
    <scope>NUCLEOTIDE SEQUENCE</scope>
</reference>
<accession>A0A8H3PER0</accession>
<dbReference type="GO" id="GO:0015203">
    <property type="term" value="F:polyamine transmembrane transporter activity"/>
    <property type="evidence" value="ECO:0007669"/>
    <property type="project" value="TreeGrafter"/>
</dbReference>
<feature type="transmembrane region" description="Helical" evidence="7">
    <location>
        <begin position="437"/>
        <end position="453"/>
    </location>
</feature>
<evidence type="ECO:0000259" key="8">
    <source>
        <dbReference type="PROSITE" id="PS50850"/>
    </source>
</evidence>
<evidence type="ECO:0000256" key="1">
    <source>
        <dbReference type="ARBA" id="ARBA00004141"/>
    </source>
</evidence>
<evidence type="ECO:0000313" key="10">
    <source>
        <dbReference type="Proteomes" id="UP000664521"/>
    </source>
</evidence>
<comment type="subcellular location">
    <subcellularLocation>
        <location evidence="1">Membrane</location>
        <topology evidence="1">Multi-pass membrane protein</topology>
    </subcellularLocation>
</comment>